<gene>
    <name evidence="5" type="ORF">J2800_004983</name>
</gene>
<evidence type="ECO:0000256" key="3">
    <source>
        <dbReference type="RuleBase" id="RU000363"/>
    </source>
</evidence>
<dbReference type="InterPro" id="IPR036291">
    <property type="entry name" value="NAD(P)-bd_dom_sf"/>
</dbReference>
<comment type="caution">
    <text evidence="5">The sequence shown here is derived from an EMBL/GenBank/DDBJ whole genome shotgun (WGS) entry which is preliminary data.</text>
</comment>
<dbReference type="PANTHER" id="PTHR43669:SF3">
    <property type="entry name" value="ALCOHOL DEHYDROGENASE, PUTATIVE (AFU_ORTHOLOGUE AFUA_3G03445)-RELATED"/>
    <property type="match status" value="1"/>
</dbReference>
<evidence type="ECO:0000256" key="2">
    <source>
        <dbReference type="ARBA" id="ARBA00023002"/>
    </source>
</evidence>
<dbReference type="Gene3D" id="3.40.50.720">
    <property type="entry name" value="NAD(P)-binding Rossmann-like Domain"/>
    <property type="match status" value="1"/>
</dbReference>
<dbReference type="EMBL" id="JAVDRL010000022">
    <property type="protein sequence ID" value="MDR6534212.1"/>
    <property type="molecule type" value="Genomic_DNA"/>
</dbReference>
<accession>A0ABU1N6X1</accession>
<dbReference type="PRINTS" id="PR00081">
    <property type="entry name" value="GDHRDH"/>
</dbReference>
<keyword evidence="6" id="KW-1185">Reference proteome</keyword>
<evidence type="ECO:0000256" key="1">
    <source>
        <dbReference type="ARBA" id="ARBA00006484"/>
    </source>
</evidence>
<evidence type="ECO:0000259" key="4">
    <source>
        <dbReference type="SMART" id="SM00822"/>
    </source>
</evidence>
<dbReference type="Proteomes" id="UP001262754">
    <property type="component" value="Unassembled WGS sequence"/>
</dbReference>
<dbReference type="PRINTS" id="PR00080">
    <property type="entry name" value="SDRFAMILY"/>
</dbReference>
<dbReference type="InterPro" id="IPR002347">
    <property type="entry name" value="SDR_fam"/>
</dbReference>
<comment type="similarity">
    <text evidence="1 3">Belongs to the short-chain dehydrogenases/reductases (SDR) family.</text>
</comment>
<name>A0ABU1N6X1_9CAUL</name>
<protein>
    <submittedName>
        <fullName evidence="5">NAD(P)-dependent dehydrogenase (Short-subunit alcohol dehydrogenase family)</fullName>
    </submittedName>
</protein>
<dbReference type="SUPFAM" id="SSF51735">
    <property type="entry name" value="NAD(P)-binding Rossmann-fold domains"/>
    <property type="match status" value="1"/>
</dbReference>
<dbReference type="RefSeq" id="WP_056755191.1">
    <property type="nucleotide sequence ID" value="NZ_JAVDRL010000022.1"/>
</dbReference>
<dbReference type="CDD" id="cd05233">
    <property type="entry name" value="SDR_c"/>
    <property type="match status" value="1"/>
</dbReference>
<organism evidence="5 6">
    <name type="scientific">Caulobacter rhizosphaerae</name>
    <dbReference type="NCBI Taxonomy" id="2010972"/>
    <lineage>
        <taxon>Bacteria</taxon>
        <taxon>Pseudomonadati</taxon>
        <taxon>Pseudomonadota</taxon>
        <taxon>Alphaproteobacteria</taxon>
        <taxon>Caulobacterales</taxon>
        <taxon>Caulobacteraceae</taxon>
        <taxon>Caulobacter</taxon>
    </lineage>
</organism>
<proteinExistence type="inferred from homology"/>
<evidence type="ECO:0000313" key="5">
    <source>
        <dbReference type="EMBL" id="MDR6534212.1"/>
    </source>
</evidence>
<dbReference type="InterPro" id="IPR057326">
    <property type="entry name" value="KR_dom"/>
</dbReference>
<dbReference type="Pfam" id="PF00106">
    <property type="entry name" value="adh_short"/>
    <property type="match status" value="1"/>
</dbReference>
<feature type="domain" description="Ketoreductase" evidence="4">
    <location>
        <begin position="10"/>
        <end position="196"/>
    </location>
</feature>
<evidence type="ECO:0000313" key="6">
    <source>
        <dbReference type="Proteomes" id="UP001262754"/>
    </source>
</evidence>
<dbReference type="SMART" id="SM00822">
    <property type="entry name" value="PKS_KR"/>
    <property type="match status" value="1"/>
</dbReference>
<reference evidence="5 6" key="1">
    <citation type="submission" date="2023-07" db="EMBL/GenBank/DDBJ databases">
        <title>Sorghum-associated microbial communities from plants grown in Nebraska, USA.</title>
        <authorList>
            <person name="Schachtman D."/>
        </authorList>
    </citation>
    <scope>NUCLEOTIDE SEQUENCE [LARGE SCALE GENOMIC DNA]</scope>
    <source>
        <strain evidence="5 6">DS2154</strain>
    </source>
</reference>
<dbReference type="InterPro" id="IPR020904">
    <property type="entry name" value="Sc_DH/Rdtase_CS"/>
</dbReference>
<keyword evidence="2" id="KW-0560">Oxidoreductase</keyword>
<dbReference type="PANTHER" id="PTHR43669">
    <property type="entry name" value="5-KETO-D-GLUCONATE 5-REDUCTASE"/>
    <property type="match status" value="1"/>
</dbReference>
<sequence>MSSPFDLTGRVALVTGASSGLGARFARMLAAQGVKVVAGARRLDRLKSLAETIRAEGGQVEPVEMDVEDEASIQAAYDHAEATFGTVDIVIANAGVNAQGPATDLAADDLGQLLRINVQGVYLTAREGARRLIASPDPSRGRVILLGSVGSLRPLAGLTAYSASKAGVAMLGKGLAREWARHGINVNTICPGWIVTELNAEWLAGEGGQKLVKTFPRRRVMTPDHLDGLVTFLSSDASSAITGGVFAADDGQSLA</sequence>
<dbReference type="PROSITE" id="PS00061">
    <property type="entry name" value="ADH_SHORT"/>
    <property type="match status" value="1"/>
</dbReference>